<dbReference type="PANTHER" id="PTHR30482:SF10">
    <property type="entry name" value="HIGH-AFFINITY BRANCHED-CHAIN AMINO ACID TRANSPORT PROTEIN BRAE"/>
    <property type="match status" value="1"/>
</dbReference>
<accession>A8IM38</accession>
<feature type="transmembrane region" description="Helical" evidence="6">
    <location>
        <begin position="84"/>
        <end position="105"/>
    </location>
</feature>
<dbReference type="Pfam" id="PF02653">
    <property type="entry name" value="BPD_transp_2"/>
    <property type="match status" value="1"/>
</dbReference>
<dbReference type="PANTHER" id="PTHR30482">
    <property type="entry name" value="HIGH-AFFINITY BRANCHED-CHAIN AMINO ACID TRANSPORT SYSTEM PERMEASE"/>
    <property type="match status" value="1"/>
</dbReference>
<reference evidence="7 8" key="1">
    <citation type="journal article" date="2007" name="Appl. Environ. Microbiol.">
        <title>Rhizobial factors required for stem nodule maturation and maintenance in Sesbania rostrata-Azorhizobium caulinodans ORS571 symbiosis.</title>
        <authorList>
            <person name="Suzuki S."/>
            <person name="Aono T."/>
            <person name="Lee KB."/>
            <person name="Suzuki T."/>
            <person name="Liu CT."/>
            <person name="Miwa H."/>
            <person name="Wakao S."/>
            <person name="Iki T."/>
            <person name="Oyaizu H."/>
        </authorList>
    </citation>
    <scope>NUCLEOTIDE SEQUENCE [LARGE SCALE GENOMIC DNA]</scope>
    <source>
        <strain evidence="8">ATCC 43989 / DSM 5975 / JCM 20966 / LMG 6465 / NBRC 14845 / NCIMB 13405 / ORS 571</strain>
    </source>
</reference>
<feature type="transmembrane region" description="Helical" evidence="6">
    <location>
        <begin position="55"/>
        <end position="77"/>
    </location>
</feature>
<keyword evidence="5 6" id="KW-0472">Membrane</keyword>
<feature type="transmembrane region" description="Helical" evidence="6">
    <location>
        <begin position="6"/>
        <end position="24"/>
    </location>
</feature>
<comment type="subcellular location">
    <subcellularLocation>
        <location evidence="1">Cell membrane</location>
        <topology evidence="1">Multi-pass membrane protein</topology>
    </subcellularLocation>
</comment>
<keyword evidence="3 6" id="KW-0812">Transmembrane</keyword>
<organism evidence="7 8">
    <name type="scientific">Azorhizobium caulinodans (strain ATCC 43989 / DSM 5975 / JCM 20966 / LMG 6465 / NBRC 14845 / NCIMB 13405 / ORS 571)</name>
    <dbReference type="NCBI Taxonomy" id="438753"/>
    <lineage>
        <taxon>Bacteria</taxon>
        <taxon>Pseudomonadati</taxon>
        <taxon>Pseudomonadota</taxon>
        <taxon>Alphaproteobacteria</taxon>
        <taxon>Hyphomicrobiales</taxon>
        <taxon>Xanthobacteraceae</taxon>
        <taxon>Azorhizobium</taxon>
    </lineage>
</organism>
<dbReference type="CDD" id="cd06581">
    <property type="entry name" value="TM_PBP1_LivM_like"/>
    <property type="match status" value="1"/>
</dbReference>
<dbReference type="InterPro" id="IPR043428">
    <property type="entry name" value="LivM-like"/>
</dbReference>
<reference evidence="7 8" key="5">
    <citation type="journal article" date="2010" name="Appl. Environ. Microbiol.">
        <title>phrR-like gene praR of Azorhizobium caulinodans ORS571 is essential for symbiosis with Sesbania rostrata and is involved in expression of reb genes.</title>
        <authorList>
            <person name="Akiba N."/>
            <person name="Aono T."/>
            <person name="Toyazaki H."/>
            <person name="Sato S."/>
            <person name="Oyaizu H."/>
        </authorList>
    </citation>
    <scope>NUCLEOTIDE SEQUENCE [LARGE SCALE GENOMIC DNA]</scope>
    <source>
        <strain evidence="8">ATCC 43989 / DSM 5975 / JCM 20966 / LMG 6465 / NBRC 14845 / NCIMB 13405 / ORS 571</strain>
    </source>
</reference>
<feature type="transmembrane region" description="Helical" evidence="6">
    <location>
        <begin position="117"/>
        <end position="139"/>
    </location>
</feature>
<feature type="transmembrane region" description="Helical" evidence="6">
    <location>
        <begin position="244"/>
        <end position="268"/>
    </location>
</feature>
<dbReference type="Proteomes" id="UP000000270">
    <property type="component" value="Chromosome"/>
</dbReference>
<reference evidence="7 8" key="4">
    <citation type="journal article" date="2009" name="Appl. Environ. Microbiol.">
        <title>Comparative genome-wide transcriptional profiling of Azorhizobium caulinodans ORS571 grown under free-living and symbiotic conditions.</title>
        <authorList>
            <person name="Tsukada S."/>
            <person name="Aono T."/>
            <person name="Akiba N."/>
            <person name="Lee KB."/>
            <person name="Liu CT."/>
            <person name="Toyazaki H."/>
            <person name="Oyaizu H."/>
        </authorList>
    </citation>
    <scope>NUCLEOTIDE SEQUENCE [LARGE SCALE GENOMIC DNA]</scope>
    <source>
        <strain evidence="8">ATCC 43989 / DSM 5975 / JCM 20966 / LMG 6465 / NBRC 14845 / NCIMB 13405 / ORS 571</strain>
    </source>
</reference>
<reference evidence="8" key="2">
    <citation type="submission" date="2007-04" db="EMBL/GenBank/DDBJ databases">
        <title>Complete genome sequence of the nitrogen-fixing bacterium Azorhizobium caulinodans ORS571.</title>
        <authorList>
            <person name="Lee K.B."/>
            <person name="Backer P.D."/>
            <person name="Aono T."/>
            <person name="Liu C.T."/>
            <person name="Suzuki S."/>
            <person name="Suzuki T."/>
            <person name="Kaneko T."/>
            <person name="Yamada M."/>
            <person name="Tabata S."/>
            <person name="Kupfer D.M."/>
            <person name="Najar F.Z."/>
            <person name="Wiley G.B."/>
            <person name="Roe B."/>
            <person name="Binnewies T."/>
            <person name="Ussery D."/>
            <person name="Vereecke D."/>
            <person name="Gevers D."/>
            <person name="Holsters M."/>
            <person name="Oyaizu H."/>
        </authorList>
    </citation>
    <scope>NUCLEOTIDE SEQUENCE [LARGE SCALE GENOMIC DNA]</scope>
    <source>
        <strain evidence="8">ATCC 43989 / DSM 5975 / JCM 20966 / LMG 6465 / NBRC 14845 / NCIMB 13405 / ORS 571</strain>
    </source>
</reference>
<name>A8IM38_AZOC5</name>
<dbReference type="KEGG" id="azc:AZC_0480"/>
<keyword evidence="8" id="KW-1185">Reference proteome</keyword>
<proteinExistence type="predicted"/>
<dbReference type="eggNOG" id="COG4177">
    <property type="taxonomic scope" value="Bacteria"/>
</dbReference>
<dbReference type="STRING" id="438753.AZC_0480"/>
<evidence type="ECO:0000256" key="4">
    <source>
        <dbReference type="ARBA" id="ARBA00022989"/>
    </source>
</evidence>
<protein>
    <submittedName>
        <fullName evidence="7">Branched-chain amino acid ABC transporter permease protein</fullName>
    </submittedName>
</protein>
<evidence type="ECO:0000256" key="2">
    <source>
        <dbReference type="ARBA" id="ARBA00022475"/>
    </source>
</evidence>
<evidence type="ECO:0000256" key="3">
    <source>
        <dbReference type="ARBA" id="ARBA00022692"/>
    </source>
</evidence>
<evidence type="ECO:0000256" key="5">
    <source>
        <dbReference type="ARBA" id="ARBA00023136"/>
    </source>
</evidence>
<dbReference type="GO" id="GO:0005886">
    <property type="term" value="C:plasma membrane"/>
    <property type="evidence" value="ECO:0007669"/>
    <property type="project" value="UniProtKB-SubCell"/>
</dbReference>
<reference evidence="7 8" key="6">
    <citation type="journal article" date="2011" name="Appl. Environ. Microbiol.">
        <title>Involvement of the azorhizobial chromosome partition gene (parA) in the onset of bacteroid differentiation during Sesbania rostrata stem nodule development.</title>
        <authorList>
            <person name="Liu CT."/>
            <person name="Lee KB."/>
            <person name="Wang YS."/>
            <person name="Peng MH."/>
            <person name="Lee KT."/>
            <person name="Suzuki S."/>
            <person name="Suzuki T."/>
            <person name="Oyaizu H."/>
        </authorList>
    </citation>
    <scope>NUCLEOTIDE SEQUENCE [LARGE SCALE GENOMIC DNA]</scope>
    <source>
        <strain evidence="8">ATCC 43989 / DSM 5975 / JCM 20966 / LMG 6465 / NBRC 14845 / NCIMB 13405 / ORS 571</strain>
    </source>
</reference>
<evidence type="ECO:0000313" key="8">
    <source>
        <dbReference type="Proteomes" id="UP000000270"/>
    </source>
</evidence>
<dbReference type="GO" id="GO:0015658">
    <property type="term" value="F:branched-chain amino acid transmembrane transporter activity"/>
    <property type="evidence" value="ECO:0007669"/>
    <property type="project" value="InterPro"/>
</dbReference>
<feature type="transmembrane region" description="Helical" evidence="6">
    <location>
        <begin position="170"/>
        <end position="188"/>
    </location>
</feature>
<evidence type="ECO:0000256" key="6">
    <source>
        <dbReference type="SAM" id="Phobius"/>
    </source>
</evidence>
<dbReference type="AlphaFoldDB" id="A8IM38"/>
<feature type="transmembrane region" description="Helical" evidence="6">
    <location>
        <begin position="31"/>
        <end position="49"/>
    </location>
</feature>
<dbReference type="HOGENOM" id="CLU_031365_1_2_5"/>
<dbReference type="EMBL" id="AP009384">
    <property type="protein sequence ID" value="BAF86478.1"/>
    <property type="molecule type" value="Genomic_DNA"/>
</dbReference>
<reference evidence="7 8" key="3">
    <citation type="journal article" date="2008" name="BMC Genomics">
        <title>The genome of the versatile nitrogen fixer Azorhizobium caulinodans ORS571.</title>
        <authorList>
            <person name="Lee KB."/>
            <person name="Backer P.D."/>
            <person name="Aono T."/>
            <person name="Liu CT."/>
            <person name="Suzuki S."/>
            <person name="Suzuki T."/>
            <person name="Kaneko T."/>
            <person name="Yamada M."/>
            <person name="Tabata S."/>
            <person name="Kupfer D.M."/>
            <person name="Najar F.Z."/>
            <person name="Wiley G.B."/>
            <person name="Roe B."/>
            <person name="Binnewies T.T."/>
            <person name="Ussery D.W."/>
            <person name="D'Haeze W."/>
            <person name="Herder J.D."/>
            <person name="Gevers D."/>
            <person name="Vereecke D."/>
            <person name="Holsters M."/>
            <person name="Oyaizu H."/>
        </authorList>
    </citation>
    <scope>NUCLEOTIDE SEQUENCE [LARGE SCALE GENOMIC DNA]</scope>
    <source>
        <strain evidence="8">ATCC 43989 / DSM 5975 / JCM 20966 / LMG 6465 / NBRC 14845 / NCIMB 13405 / ORS 571</strain>
    </source>
</reference>
<evidence type="ECO:0000256" key="1">
    <source>
        <dbReference type="ARBA" id="ARBA00004651"/>
    </source>
</evidence>
<dbReference type="InterPro" id="IPR001851">
    <property type="entry name" value="ABC_transp_permease"/>
</dbReference>
<keyword evidence="2" id="KW-1003">Cell membrane</keyword>
<keyword evidence="4 6" id="KW-1133">Transmembrane helix</keyword>
<dbReference type="RefSeq" id="WP_012169011.1">
    <property type="nucleotide sequence ID" value="NC_009937.1"/>
</dbReference>
<gene>
    <name evidence="7" type="ordered locus">AZC_0480</name>
</gene>
<sequence length="279" mass="29296">MSGYLTGVLVVLSFNIMAAYAVYLPLAAGQLNLGIAGFMAIGAYAAAYLTNELGWSLWTAIPAGSAAAGLVGLIIGIPVLRTHGIYLALATFALGQVIAAIFLNLDVVGAAAGYPVATYAAPPVVFAATAGVVLVMLLLSRTRYALYLTAVKSDPTVADLMGISVRGIQVSAFALGAAVAGFGGAFYAHHYSFIEAQHFNVLLSVFTVLYVLFGGVQTVWGPLAGAIFFTLVPEVLRASDQWRYALFAFFIIIFMALRPQGLVTASLFRVFRRKPGAAA</sequence>
<evidence type="ECO:0000313" key="7">
    <source>
        <dbReference type="EMBL" id="BAF86478.1"/>
    </source>
</evidence>
<feature type="transmembrane region" description="Helical" evidence="6">
    <location>
        <begin position="208"/>
        <end position="232"/>
    </location>
</feature>